<dbReference type="EMBL" id="CP003930">
    <property type="protein sequence ID" value="AGB39793.1"/>
    <property type="molecule type" value="Genomic_DNA"/>
</dbReference>
<evidence type="ECO:0000313" key="3">
    <source>
        <dbReference type="Proteomes" id="UP000010878"/>
    </source>
</evidence>
<geneLocation type="plasmid" evidence="2">
    <name>1</name>
</geneLocation>
<feature type="compositionally biased region" description="Basic and acidic residues" evidence="1">
    <location>
        <begin position="19"/>
        <end position="31"/>
    </location>
</feature>
<reference evidence="2 3" key="1">
    <citation type="submission" date="2012-11" db="EMBL/GenBank/DDBJ databases">
        <title>FINISHED of Natronococcus occultus SP4, DSM 3396.</title>
        <authorList>
            <consortium name="DOE Joint Genome Institute"/>
            <person name="Eisen J."/>
            <person name="Huntemann M."/>
            <person name="Wei C.-L."/>
            <person name="Han J."/>
            <person name="Detter J.C."/>
            <person name="Han C."/>
            <person name="Tapia R."/>
            <person name="Chen A."/>
            <person name="Kyrpides N."/>
            <person name="Mavromatis K."/>
            <person name="Markowitz V."/>
            <person name="Szeto E."/>
            <person name="Ivanova N."/>
            <person name="Mikhailova N."/>
            <person name="Ovchinnikova G."/>
            <person name="Pagani I."/>
            <person name="Pati A."/>
            <person name="Goodwin L."/>
            <person name="Nordberg H.P."/>
            <person name="Cantor M.N."/>
            <person name="Hua S.X."/>
            <person name="Woyke T."/>
            <person name="Eisen J."/>
            <person name="Klenk H.-P."/>
            <person name="Klenk H.-P."/>
        </authorList>
    </citation>
    <scope>NUCLEOTIDE SEQUENCE [LARGE SCALE GENOMIC DNA]</scope>
    <source>
        <strain evidence="2 3">SP4</strain>
        <plasmid evidence="3">Plasmid 1</plasmid>
    </source>
</reference>
<keyword evidence="3" id="KW-1185">Reference proteome</keyword>
<sequence>MSDRSEALRISHSNSEVSTNDHKKTPTRESVRVGARTRIGVKPHPSMYEYTLDAVSCFDSRIVSDRPTHFGGVAA</sequence>
<evidence type="ECO:0000313" key="2">
    <source>
        <dbReference type="EMBL" id="AGB39793.1"/>
    </source>
</evidence>
<evidence type="ECO:0000256" key="1">
    <source>
        <dbReference type="SAM" id="MobiDB-lite"/>
    </source>
</evidence>
<organism evidence="2 3">
    <name type="scientific">Natronococcus occultus SP4</name>
    <dbReference type="NCBI Taxonomy" id="694430"/>
    <lineage>
        <taxon>Archaea</taxon>
        <taxon>Methanobacteriati</taxon>
        <taxon>Methanobacteriota</taxon>
        <taxon>Stenosarchaea group</taxon>
        <taxon>Halobacteria</taxon>
        <taxon>Halobacteriales</taxon>
        <taxon>Natrialbaceae</taxon>
        <taxon>Natronococcus</taxon>
    </lineage>
</organism>
<dbReference type="Proteomes" id="UP000010878">
    <property type="component" value="Plasmid 1"/>
</dbReference>
<proteinExistence type="predicted"/>
<dbReference type="KEGG" id="nou:Natoc_4373"/>
<keyword evidence="2" id="KW-0614">Plasmid</keyword>
<feature type="region of interest" description="Disordered" evidence="1">
    <location>
        <begin position="1"/>
        <end position="31"/>
    </location>
</feature>
<dbReference type="HOGENOM" id="CLU_2662473_0_0_2"/>
<dbReference type="AlphaFoldDB" id="L0K6Q8"/>
<accession>L0K6Q8</accession>
<gene>
    <name evidence="2" type="ORF">Natoc_4373</name>
</gene>
<name>L0K6Q8_9EURY</name>
<protein>
    <submittedName>
        <fullName evidence="2">Uncharacterized protein</fullName>
    </submittedName>
</protein>